<protein>
    <submittedName>
        <fullName evidence="2">Uncharacterized protein</fullName>
    </submittedName>
</protein>
<evidence type="ECO:0000313" key="2">
    <source>
        <dbReference type="EMBL" id="MDN3575034.1"/>
    </source>
</evidence>
<comment type="caution">
    <text evidence="2">The sequence shown here is derived from an EMBL/GenBank/DDBJ whole genome shotgun (WGS) entry which is preliminary data.</text>
</comment>
<sequence>MPTPSEANLQDLLAQADKDLAEAEQRREHHARIIAGLHDGTEARAAAEKVLREIDRTIAFIRANRELIGHILD</sequence>
<dbReference type="EMBL" id="JAUFPT010000130">
    <property type="protein sequence ID" value="MDN3575034.1"/>
    <property type="molecule type" value="Genomic_DNA"/>
</dbReference>
<feature type="coiled-coil region" evidence="1">
    <location>
        <begin position="6"/>
        <end position="33"/>
    </location>
</feature>
<evidence type="ECO:0000256" key="1">
    <source>
        <dbReference type="SAM" id="Coils"/>
    </source>
</evidence>
<evidence type="ECO:0000313" key="3">
    <source>
        <dbReference type="Proteomes" id="UP001244297"/>
    </source>
</evidence>
<gene>
    <name evidence="2" type="ORF">QWZ18_31110</name>
</gene>
<dbReference type="RefSeq" id="WP_238294032.1">
    <property type="nucleotide sequence ID" value="NZ_BPQS01000093.1"/>
</dbReference>
<proteinExistence type="predicted"/>
<keyword evidence="3" id="KW-1185">Reference proteome</keyword>
<organism evidence="2 3">
    <name type="scientific">Methylobacterium longum</name>
    <dbReference type="NCBI Taxonomy" id="767694"/>
    <lineage>
        <taxon>Bacteria</taxon>
        <taxon>Pseudomonadati</taxon>
        <taxon>Pseudomonadota</taxon>
        <taxon>Alphaproteobacteria</taxon>
        <taxon>Hyphomicrobiales</taxon>
        <taxon>Methylobacteriaceae</taxon>
        <taxon>Methylobacterium</taxon>
    </lineage>
</organism>
<name>A0ABT8AYG7_9HYPH</name>
<keyword evidence="1" id="KW-0175">Coiled coil</keyword>
<accession>A0ABT8AYG7</accession>
<dbReference type="Proteomes" id="UP001244297">
    <property type="component" value="Unassembled WGS sequence"/>
</dbReference>
<reference evidence="3" key="1">
    <citation type="journal article" date="2019" name="Int. J. Syst. Evol. Microbiol.">
        <title>The Global Catalogue of Microorganisms (GCM) 10K type strain sequencing project: providing services to taxonomists for standard genome sequencing and annotation.</title>
        <authorList>
            <consortium name="The Broad Institute Genomics Platform"/>
            <consortium name="The Broad Institute Genome Sequencing Center for Infectious Disease"/>
            <person name="Wu L."/>
            <person name="Ma J."/>
        </authorList>
    </citation>
    <scope>NUCLEOTIDE SEQUENCE [LARGE SCALE GENOMIC DNA]</scope>
    <source>
        <strain evidence="3">CECT 7806</strain>
    </source>
</reference>